<comment type="similarity">
    <text evidence="8">Belongs to the MobA family.</text>
</comment>
<name>A0ABT6ES07_9PAST</name>
<feature type="binding site" evidence="8">
    <location>
        <position position="98"/>
    </location>
    <ligand>
        <name>Mg(2+)</name>
        <dbReference type="ChEBI" id="CHEBI:18420"/>
    </ligand>
</feature>
<dbReference type="EMBL" id="JARQTX010000007">
    <property type="protein sequence ID" value="MDG2946333.1"/>
    <property type="molecule type" value="Genomic_DNA"/>
</dbReference>
<dbReference type="InterPro" id="IPR025877">
    <property type="entry name" value="MobA-like_NTP_Trfase"/>
</dbReference>
<sequence>MMTISAVILAGGLARRMNGADKGLQKFHGKPLIQHVIERLQPQISDISINANRNLADYEKFGLPVFCDELADYQGPLSGMLTGLKRAGTDYVLFVPCDCPFLPLNLLEKLKSAVKKNDVFLNLDCEDGCESTSNRRQSDVLAAYACDSEQKHPTFCLISRQLLTALSEYLAAGERRMLHFLNRQHAVAVDFSEQKPAFRNFNSPEDLQSA</sequence>
<comment type="cofactor">
    <cofactor evidence="8">
        <name>Mg(2+)</name>
        <dbReference type="ChEBI" id="CHEBI:18420"/>
    </cofactor>
</comment>
<comment type="catalytic activity">
    <reaction evidence="8">
        <text>Mo-molybdopterin + GTP + H(+) = Mo-molybdopterin guanine dinucleotide + diphosphate</text>
        <dbReference type="Rhea" id="RHEA:34243"/>
        <dbReference type="ChEBI" id="CHEBI:15378"/>
        <dbReference type="ChEBI" id="CHEBI:33019"/>
        <dbReference type="ChEBI" id="CHEBI:37565"/>
        <dbReference type="ChEBI" id="CHEBI:71302"/>
        <dbReference type="ChEBI" id="CHEBI:71310"/>
        <dbReference type="EC" id="2.7.7.77"/>
    </reaction>
</comment>
<dbReference type="CDD" id="cd02503">
    <property type="entry name" value="MobA"/>
    <property type="match status" value="1"/>
</dbReference>
<dbReference type="HAMAP" id="MF_00316">
    <property type="entry name" value="MobA"/>
    <property type="match status" value="1"/>
</dbReference>
<organism evidence="10 11">
    <name type="scientific">Exercitatus varius</name>
    <dbReference type="NCBI Taxonomy" id="67857"/>
    <lineage>
        <taxon>Bacteria</taxon>
        <taxon>Pseudomonadati</taxon>
        <taxon>Pseudomonadota</taxon>
        <taxon>Gammaproteobacteria</taxon>
        <taxon>Pasteurellales</taxon>
        <taxon>Pasteurellaceae</taxon>
        <taxon>Exercitatus</taxon>
    </lineage>
</organism>
<dbReference type="PANTHER" id="PTHR19136:SF81">
    <property type="entry name" value="MOLYBDENUM COFACTOR GUANYLYLTRANSFERASE"/>
    <property type="match status" value="1"/>
</dbReference>
<dbReference type="InterPro" id="IPR013482">
    <property type="entry name" value="Molybde_CF_guanTrfase"/>
</dbReference>
<evidence type="ECO:0000256" key="1">
    <source>
        <dbReference type="ARBA" id="ARBA00022490"/>
    </source>
</evidence>
<feature type="binding site" evidence="8">
    <location>
        <position position="68"/>
    </location>
    <ligand>
        <name>GTP</name>
        <dbReference type="ChEBI" id="CHEBI:37565"/>
    </ligand>
</feature>
<dbReference type="Gene3D" id="3.90.550.10">
    <property type="entry name" value="Spore Coat Polysaccharide Biosynthesis Protein SpsA, Chain A"/>
    <property type="match status" value="1"/>
</dbReference>
<accession>A0ABT6ES07</accession>
<comment type="subcellular location">
    <subcellularLocation>
        <location evidence="8">Cytoplasm</location>
    </subcellularLocation>
</comment>
<dbReference type="Pfam" id="PF12804">
    <property type="entry name" value="NTP_transf_3"/>
    <property type="match status" value="1"/>
</dbReference>
<keyword evidence="1 8" id="KW-0963">Cytoplasm</keyword>
<evidence type="ECO:0000256" key="5">
    <source>
        <dbReference type="ARBA" id="ARBA00022842"/>
    </source>
</evidence>
<evidence type="ECO:0000256" key="6">
    <source>
        <dbReference type="ARBA" id="ARBA00023134"/>
    </source>
</evidence>
<feature type="binding site" evidence="8">
    <location>
        <begin position="9"/>
        <end position="11"/>
    </location>
    <ligand>
        <name>GTP</name>
        <dbReference type="ChEBI" id="CHEBI:37565"/>
    </ligand>
</feature>
<dbReference type="NCBIfam" id="TIGR02665">
    <property type="entry name" value="molyb_mobA"/>
    <property type="match status" value="1"/>
</dbReference>
<keyword evidence="6 8" id="KW-0342">GTP-binding</keyword>
<feature type="domain" description="MobA-like NTP transferase" evidence="9">
    <location>
        <begin position="6"/>
        <end position="180"/>
    </location>
</feature>
<evidence type="ECO:0000256" key="4">
    <source>
        <dbReference type="ARBA" id="ARBA00022741"/>
    </source>
</evidence>
<dbReference type="EC" id="2.7.7.77" evidence="8"/>
<keyword evidence="2 8" id="KW-0808">Transferase</keyword>
<feature type="binding site" evidence="8">
    <location>
        <position position="22"/>
    </location>
    <ligand>
        <name>GTP</name>
        <dbReference type="ChEBI" id="CHEBI:37565"/>
    </ligand>
</feature>
<comment type="caution">
    <text evidence="10">The sequence shown here is derived from an EMBL/GenBank/DDBJ whole genome shotgun (WGS) entry which is preliminary data.</text>
</comment>
<comment type="subunit">
    <text evidence="8">Monomer.</text>
</comment>
<dbReference type="GO" id="GO:0061603">
    <property type="term" value="F:molybdenum cofactor guanylyltransferase activity"/>
    <property type="evidence" value="ECO:0007669"/>
    <property type="project" value="UniProtKB-EC"/>
</dbReference>
<reference evidence="10 11" key="1">
    <citation type="submission" date="2023-03" db="EMBL/GenBank/DDBJ databases">
        <title>Classification of Bisgaard taxon 6 and taxon 10 as Exercitatus varius gen. nov., spec. nov.</title>
        <authorList>
            <person name="Christensen H."/>
        </authorList>
    </citation>
    <scope>NUCLEOTIDE SEQUENCE [LARGE SCALE GENOMIC DNA]</scope>
    <source>
        <strain evidence="10 11">23350_01</strain>
    </source>
</reference>
<comment type="function">
    <text evidence="8">Transfers a GMP moiety from GTP to Mo-molybdopterin (Mo-MPT) cofactor (Moco or molybdenum cofactor) to form Mo-molybdopterin guanine dinucleotide (Mo-MGD) cofactor.</text>
</comment>
<evidence type="ECO:0000313" key="11">
    <source>
        <dbReference type="Proteomes" id="UP001216057"/>
    </source>
</evidence>
<evidence type="ECO:0000313" key="10">
    <source>
        <dbReference type="EMBL" id="MDG2946333.1"/>
    </source>
</evidence>
<evidence type="ECO:0000256" key="8">
    <source>
        <dbReference type="HAMAP-Rule" id="MF_00316"/>
    </source>
</evidence>
<protein>
    <recommendedName>
        <fullName evidence="8">Molybdenum cofactor guanylyltransferase</fullName>
        <shortName evidence="8">MoCo guanylyltransferase</shortName>
        <ecNumber evidence="8">2.7.7.77</ecNumber>
    </recommendedName>
    <alternativeName>
        <fullName evidence="8">GTP:molybdopterin guanylyltransferase</fullName>
    </alternativeName>
    <alternativeName>
        <fullName evidence="8">Mo-MPT guanylyltransferase</fullName>
    </alternativeName>
    <alternativeName>
        <fullName evidence="8">Molybdopterin guanylyltransferase</fullName>
    </alternativeName>
    <alternativeName>
        <fullName evidence="8">Molybdopterin-guanine dinucleotide synthase</fullName>
        <shortName evidence="8">MGD synthase</shortName>
    </alternativeName>
</protein>
<dbReference type="RefSeq" id="WP_317481283.1">
    <property type="nucleotide sequence ID" value="NZ_JARQTQ010000005.1"/>
</dbReference>
<dbReference type="PANTHER" id="PTHR19136">
    <property type="entry name" value="MOLYBDENUM COFACTOR GUANYLYLTRANSFERASE"/>
    <property type="match status" value="1"/>
</dbReference>
<keyword evidence="10" id="KW-0548">Nucleotidyltransferase</keyword>
<feature type="binding site" evidence="8">
    <location>
        <position position="98"/>
    </location>
    <ligand>
        <name>GTP</name>
        <dbReference type="ChEBI" id="CHEBI:37565"/>
    </ligand>
</feature>
<comment type="domain">
    <text evidence="8">The N-terminal domain determines nucleotide recognition and specific binding, while the C-terminal domain determines the specific binding to the target protein.</text>
</comment>
<evidence type="ECO:0000256" key="7">
    <source>
        <dbReference type="ARBA" id="ARBA00023150"/>
    </source>
</evidence>
<evidence type="ECO:0000256" key="3">
    <source>
        <dbReference type="ARBA" id="ARBA00022723"/>
    </source>
</evidence>
<keyword evidence="5 8" id="KW-0460">Magnesium</keyword>
<keyword evidence="3 8" id="KW-0479">Metal-binding</keyword>
<dbReference type="Proteomes" id="UP001216057">
    <property type="component" value="Unassembled WGS sequence"/>
</dbReference>
<gene>
    <name evidence="8 10" type="primary">mobA</name>
    <name evidence="10" type="ORF">P7M32_07800</name>
</gene>
<dbReference type="SUPFAM" id="SSF53448">
    <property type="entry name" value="Nucleotide-diphospho-sugar transferases"/>
    <property type="match status" value="1"/>
</dbReference>
<keyword evidence="4 8" id="KW-0547">Nucleotide-binding</keyword>
<evidence type="ECO:0000256" key="2">
    <source>
        <dbReference type="ARBA" id="ARBA00022679"/>
    </source>
</evidence>
<evidence type="ECO:0000259" key="9">
    <source>
        <dbReference type="Pfam" id="PF12804"/>
    </source>
</evidence>
<keyword evidence="7 8" id="KW-0501">Molybdenum cofactor biosynthesis</keyword>
<keyword evidence="11" id="KW-1185">Reference proteome</keyword>
<feature type="binding site" evidence="8">
    <location>
        <position position="50"/>
    </location>
    <ligand>
        <name>GTP</name>
        <dbReference type="ChEBI" id="CHEBI:37565"/>
    </ligand>
</feature>
<proteinExistence type="inferred from homology"/>
<dbReference type="InterPro" id="IPR029044">
    <property type="entry name" value="Nucleotide-diphossugar_trans"/>
</dbReference>